<dbReference type="Proteomes" id="UP000236728">
    <property type="component" value="Unassembled WGS sequence"/>
</dbReference>
<dbReference type="RefSeq" id="WP_103933919.1">
    <property type="nucleotide sequence ID" value="NZ_FNVA01000005.1"/>
</dbReference>
<accession>A0A1H6ACZ0</accession>
<dbReference type="PANTHER" id="PTHR38033:SF1">
    <property type="entry name" value="DOTU FAMILY TYPE IV_VI SECRETION SYSTEM PROTEIN"/>
    <property type="match status" value="1"/>
</dbReference>
<evidence type="ECO:0000256" key="1">
    <source>
        <dbReference type="SAM" id="Phobius"/>
    </source>
</evidence>
<dbReference type="OrthoDB" id="345640at2"/>
<dbReference type="NCBIfam" id="TIGR03349">
    <property type="entry name" value="IV_VI_DotU"/>
    <property type="match status" value="1"/>
</dbReference>
<dbReference type="InterPro" id="IPR017732">
    <property type="entry name" value="T4/T6SS_DotU"/>
</dbReference>
<reference evidence="3 4" key="1">
    <citation type="submission" date="2016-10" db="EMBL/GenBank/DDBJ databases">
        <authorList>
            <person name="de Groot N.N."/>
        </authorList>
    </citation>
    <scope>NUCLEOTIDE SEQUENCE [LARGE SCALE GENOMIC DNA]</scope>
    <source>
        <strain evidence="3 4">DSM 22489</strain>
    </source>
</reference>
<dbReference type="PANTHER" id="PTHR38033">
    <property type="entry name" value="MEMBRANE PROTEIN-RELATED"/>
    <property type="match status" value="1"/>
</dbReference>
<protein>
    <submittedName>
        <fullName evidence="3">Type VI secretion system protein ImpK</fullName>
    </submittedName>
</protein>
<name>A0A1H6ACZ0_9BACT</name>
<gene>
    <name evidence="3" type="ORF">SAMN05421819_3060</name>
</gene>
<evidence type="ECO:0000313" key="3">
    <source>
        <dbReference type="EMBL" id="SEG46160.1"/>
    </source>
</evidence>
<dbReference type="InterPro" id="IPR038522">
    <property type="entry name" value="T4/T6SS_DotU_sf"/>
</dbReference>
<dbReference type="EMBL" id="FNVA01000005">
    <property type="protein sequence ID" value="SEG46160.1"/>
    <property type="molecule type" value="Genomic_DNA"/>
</dbReference>
<organism evidence="3 4">
    <name type="scientific">Bryocella elongata</name>
    <dbReference type="NCBI Taxonomy" id="863522"/>
    <lineage>
        <taxon>Bacteria</taxon>
        <taxon>Pseudomonadati</taxon>
        <taxon>Acidobacteriota</taxon>
        <taxon>Terriglobia</taxon>
        <taxon>Terriglobales</taxon>
        <taxon>Acidobacteriaceae</taxon>
        <taxon>Bryocella</taxon>
    </lineage>
</organism>
<feature type="domain" description="Type IV / VI secretion system DotU" evidence="2">
    <location>
        <begin position="19"/>
        <end position="216"/>
    </location>
</feature>
<evidence type="ECO:0000313" key="4">
    <source>
        <dbReference type="Proteomes" id="UP000236728"/>
    </source>
</evidence>
<proteinExistence type="predicted"/>
<dbReference type="AlphaFoldDB" id="A0A1H6ACZ0"/>
<dbReference type="Pfam" id="PF09850">
    <property type="entry name" value="DotU"/>
    <property type="match status" value="1"/>
</dbReference>
<keyword evidence="1" id="KW-0812">Transmembrane</keyword>
<keyword evidence="4" id="KW-1185">Reference proteome</keyword>
<evidence type="ECO:0000259" key="2">
    <source>
        <dbReference type="Pfam" id="PF09850"/>
    </source>
</evidence>
<keyword evidence="1" id="KW-1133">Transmembrane helix</keyword>
<feature type="transmembrane region" description="Helical" evidence="1">
    <location>
        <begin position="197"/>
        <end position="218"/>
    </location>
</feature>
<keyword evidence="1" id="KW-0472">Membrane</keyword>
<dbReference type="Gene3D" id="1.25.40.590">
    <property type="entry name" value="Type IV / VI secretion system, DotU"/>
    <property type="match status" value="1"/>
</dbReference>
<sequence>MSATESPRKFPTNSLAFEFQDVITVILRVRFRTQRVADVAAFRNNVRQMISTATTNARAQGYSDPASKMALYAIVGFLDESVLNSGDPTFSTWSQRTVQEEMFGSQFAGEYFFRHIEELLHGPDSNETADVLELHAICILLGYRGRYAFNDRGEIQNILRAIREKIARIRGPEVLCRVPPAPEVPTVSQKDPWIRRLFVITAATAVLALVALACYKLILDTTLAHVTMLHITLPFQQRTVAALASGLKGRA</sequence>